<reference evidence="7" key="2">
    <citation type="submission" date="2025-08" db="UniProtKB">
        <authorList>
            <consortium name="Ensembl"/>
        </authorList>
    </citation>
    <scope>IDENTIFICATION</scope>
</reference>
<dbReference type="InterPro" id="IPR034605">
    <property type="entry name" value="PGC-1"/>
</dbReference>
<keyword evidence="4" id="KW-0805">Transcription regulation</keyword>
<keyword evidence="2" id="KW-0597">Phosphoprotein</keyword>
<keyword evidence="8" id="KW-1185">Reference proteome</keyword>
<dbReference type="GO" id="GO:0045944">
    <property type="term" value="P:positive regulation of transcription by RNA polymerase II"/>
    <property type="evidence" value="ECO:0007669"/>
    <property type="project" value="TreeGrafter"/>
</dbReference>
<accession>A0A4W5RCQ1</accession>
<dbReference type="GO" id="GO:0005634">
    <property type="term" value="C:nucleus"/>
    <property type="evidence" value="ECO:0007669"/>
    <property type="project" value="UniProtKB-SubCell"/>
</dbReference>
<evidence type="ECO:0000256" key="3">
    <source>
        <dbReference type="ARBA" id="ARBA00022884"/>
    </source>
</evidence>
<evidence type="ECO:0000256" key="6">
    <source>
        <dbReference type="ARBA" id="ARBA00023242"/>
    </source>
</evidence>
<keyword evidence="6" id="KW-0539">Nucleus</keyword>
<evidence type="ECO:0000313" key="7">
    <source>
        <dbReference type="Ensembl" id="ENSHHUP00000084090.1"/>
    </source>
</evidence>
<evidence type="ECO:0000256" key="2">
    <source>
        <dbReference type="ARBA" id="ARBA00022553"/>
    </source>
</evidence>
<organism evidence="7 8">
    <name type="scientific">Hucho hucho</name>
    <name type="common">huchen</name>
    <dbReference type="NCBI Taxonomy" id="62062"/>
    <lineage>
        <taxon>Eukaryota</taxon>
        <taxon>Metazoa</taxon>
        <taxon>Chordata</taxon>
        <taxon>Craniata</taxon>
        <taxon>Vertebrata</taxon>
        <taxon>Euteleostomi</taxon>
        <taxon>Actinopterygii</taxon>
        <taxon>Neopterygii</taxon>
        <taxon>Teleostei</taxon>
        <taxon>Protacanthopterygii</taxon>
        <taxon>Salmoniformes</taxon>
        <taxon>Salmonidae</taxon>
        <taxon>Salmoninae</taxon>
        <taxon>Hucho</taxon>
    </lineage>
</organism>
<dbReference type="GO" id="GO:0003723">
    <property type="term" value="F:RNA binding"/>
    <property type="evidence" value="ECO:0007669"/>
    <property type="project" value="UniProtKB-KW"/>
</dbReference>
<comment type="subcellular location">
    <subcellularLocation>
        <location evidence="1">Nucleus</location>
    </subcellularLocation>
</comment>
<evidence type="ECO:0000256" key="4">
    <source>
        <dbReference type="ARBA" id="ARBA00023015"/>
    </source>
</evidence>
<dbReference type="PANTHER" id="PTHR15528">
    <property type="entry name" value="PEROXISOME PROLIFERATOR ACTIVATED RECEPTOR GAMMA COACTIVATOR 1 PGC-1 -RELATED"/>
    <property type="match status" value="1"/>
</dbReference>
<dbReference type="PANTHER" id="PTHR15528:SF5">
    <property type="entry name" value="PEROXISOME PROLIFERATOR-ACTIVATED RECEPTOR GAMMA COACTIVATOR-RELATED PROTEIN 1"/>
    <property type="match status" value="1"/>
</dbReference>
<keyword evidence="5" id="KW-0804">Transcription</keyword>
<name>A0A4W5RCQ1_9TELE</name>
<evidence type="ECO:0000256" key="1">
    <source>
        <dbReference type="ARBA" id="ARBA00004123"/>
    </source>
</evidence>
<sequence length="221" mass="24653">MVGYLFSTFLFFKQSVRELAVMQQIGCQPPLNFIEEEFSQRESVVTKMAARWGAGEEILAACNMEFFSTNTLDEVVNLHGLSSDSVARLELDTGEALEALHCCLDPSILSIFEDSPSGENKFGLDEENQATLLTALTEILDNVDNENLSHFDTLPDSDLLCGQKGREHSPLRRLLCLSCSPPERERHCNTQQFSTGKVVHLLSLRPSCKCIITSVILVFSY</sequence>
<protein>
    <submittedName>
        <fullName evidence="7">Uncharacterized protein</fullName>
    </submittedName>
</protein>
<dbReference type="STRING" id="62062.ENSHHUP00000084090"/>
<dbReference type="GeneTree" id="ENSGT01000000217074"/>
<dbReference type="AlphaFoldDB" id="A0A4W5RCQ1"/>
<dbReference type="Ensembl" id="ENSHHUT00000086727.1">
    <property type="protein sequence ID" value="ENSHHUP00000084090.1"/>
    <property type="gene ID" value="ENSHHUG00000048769.1"/>
</dbReference>
<dbReference type="GO" id="GO:0003712">
    <property type="term" value="F:transcription coregulator activity"/>
    <property type="evidence" value="ECO:0007669"/>
    <property type="project" value="InterPro"/>
</dbReference>
<keyword evidence="3" id="KW-0694">RNA-binding</keyword>
<dbReference type="Proteomes" id="UP000314982">
    <property type="component" value="Unassembled WGS sequence"/>
</dbReference>
<proteinExistence type="predicted"/>
<reference evidence="8" key="1">
    <citation type="submission" date="2018-06" db="EMBL/GenBank/DDBJ databases">
        <title>Genome assembly of Danube salmon.</title>
        <authorList>
            <person name="Macqueen D.J."/>
            <person name="Gundappa M.K."/>
        </authorList>
    </citation>
    <scope>NUCLEOTIDE SEQUENCE [LARGE SCALE GENOMIC DNA]</scope>
</reference>
<reference evidence="7" key="3">
    <citation type="submission" date="2025-09" db="UniProtKB">
        <authorList>
            <consortium name="Ensembl"/>
        </authorList>
    </citation>
    <scope>IDENTIFICATION</scope>
</reference>
<evidence type="ECO:0000313" key="8">
    <source>
        <dbReference type="Proteomes" id="UP000314982"/>
    </source>
</evidence>
<evidence type="ECO:0000256" key="5">
    <source>
        <dbReference type="ARBA" id="ARBA00023163"/>
    </source>
</evidence>